<dbReference type="PANTHER" id="PTHR33908">
    <property type="entry name" value="MANNOSYLTRANSFERASE YKCB-RELATED"/>
    <property type="match status" value="1"/>
</dbReference>
<evidence type="ECO:0000256" key="7">
    <source>
        <dbReference type="ARBA" id="ARBA00023136"/>
    </source>
</evidence>
<feature type="transmembrane region" description="Helical" evidence="8">
    <location>
        <begin position="330"/>
        <end position="346"/>
    </location>
</feature>
<keyword evidence="11" id="KW-1185">Reference proteome</keyword>
<organism evidence="10 11">
    <name type="scientific">Zwartia hollandica</name>
    <dbReference type="NCBI Taxonomy" id="324606"/>
    <lineage>
        <taxon>Bacteria</taxon>
        <taxon>Pseudomonadati</taxon>
        <taxon>Pseudomonadota</taxon>
        <taxon>Betaproteobacteria</taxon>
        <taxon>Burkholderiales</taxon>
        <taxon>Alcaligenaceae</taxon>
        <taxon>Zwartia</taxon>
    </lineage>
</organism>
<dbReference type="GO" id="GO:0005886">
    <property type="term" value="C:plasma membrane"/>
    <property type="evidence" value="ECO:0007669"/>
    <property type="project" value="UniProtKB-SubCell"/>
</dbReference>
<feature type="transmembrane region" description="Helical" evidence="8">
    <location>
        <begin position="212"/>
        <end position="233"/>
    </location>
</feature>
<evidence type="ECO:0000313" key="11">
    <source>
        <dbReference type="Proteomes" id="UP000739565"/>
    </source>
</evidence>
<dbReference type="GO" id="GO:0009103">
    <property type="term" value="P:lipopolysaccharide biosynthetic process"/>
    <property type="evidence" value="ECO:0007669"/>
    <property type="project" value="UniProtKB-ARBA"/>
</dbReference>
<proteinExistence type="predicted"/>
<evidence type="ECO:0000256" key="5">
    <source>
        <dbReference type="ARBA" id="ARBA00022692"/>
    </source>
</evidence>
<evidence type="ECO:0000256" key="4">
    <source>
        <dbReference type="ARBA" id="ARBA00022679"/>
    </source>
</evidence>
<dbReference type="GO" id="GO:0016763">
    <property type="term" value="F:pentosyltransferase activity"/>
    <property type="evidence" value="ECO:0007669"/>
    <property type="project" value="TreeGrafter"/>
</dbReference>
<dbReference type="InterPro" id="IPR050297">
    <property type="entry name" value="LipidA_mod_glycosyltrf_83"/>
</dbReference>
<gene>
    <name evidence="10" type="ORF">KZZ10_07500</name>
</gene>
<evidence type="ECO:0000256" key="1">
    <source>
        <dbReference type="ARBA" id="ARBA00004651"/>
    </source>
</evidence>
<feature type="transmembrane region" description="Helical" evidence="8">
    <location>
        <begin position="358"/>
        <end position="379"/>
    </location>
</feature>
<feature type="transmembrane region" description="Helical" evidence="8">
    <location>
        <begin position="78"/>
        <end position="100"/>
    </location>
</feature>
<comment type="caution">
    <text evidence="10">The sequence shown here is derived from an EMBL/GenBank/DDBJ whole genome shotgun (WGS) entry which is preliminary data.</text>
</comment>
<feature type="domain" description="Glycosyltransferase RgtA/B/C/D-like" evidence="9">
    <location>
        <begin position="74"/>
        <end position="231"/>
    </location>
</feature>
<keyword evidence="3" id="KW-0328">Glycosyltransferase</keyword>
<dbReference type="AlphaFoldDB" id="A0A953NB80"/>
<protein>
    <submittedName>
        <fullName evidence="10">Glycosyltransferase family 39 protein</fullName>
    </submittedName>
</protein>
<evidence type="ECO:0000256" key="2">
    <source>
        <dbReference type="ARBA" id="ARBA00022475"/>
    </source>
</evidence>
<feature type="transmembrane region" description="Helical" evidence="8">
    <location>
        <begin position="112"/>
        <end position="134"/>
    </location>
</feature>
<accession>A0A953NB80</accession>
<dbReference type="Proteomes" id="UP000739565">
    <property type="component" value="Unassembled WGS sequence"/>
</dbReference>
<keyword evidence="7 8" id="KW-0472">Membrane</keyword>
<keyword evidence="6 8" id="KW-1133">Transmembrane helix</keyword>
<name>A0A953NB80_9BURK</name>
<dbReference type="InterPro" id="IPR038731">
    <property type="entry name" value="RgtA/B/C-like"/>
</dbReference>
<comment type="subcellular location">
    <subcellularLocation>
        <location evidence="1">Cell membrane</location>
        <topology evidence="1">Multi-pass membrane protein</topology>
    </subcellularLocation>
</comment>
<keyword evidence="5 8" id="KW-0812">Transmembrane</keyword>
<evidence type="ECO:0000259" key="9">
    <source>
        <dbReference type="Pfam" id="PF13231"/>
    </source>
</evidence>
<dbReference type="PANTHER" id="PTHR33908:SF9">
    <property type="entry name" value="BLL5595 PROTEIN"/>
    <property type="match status" value="1"/>
</dbReference>
<reference evidence="10" key="1">
    <citation type="submission" date="2021-07" db="EMBL/GenBank/DDBJ databases">
        <title>New genus and species of the family Alcaligenaceae.</title>
        <authorList>
            <person name="Hahn M.W."/>
        </authorList>
    </citation>
    <scope>NUCLEOTIDE SEQUENCE</scope>
    <source>
        <strain evidence="10">LF4-65</strain>
    </source>
</reference>
<feature type="transmembrane region" description="Helical" evidence="8">
    <location>
        <begin position="30"/>
        <end position="50"/>
    </location>
</feature>
<keyword evidence="4" id="KW-0808">Transferase</keyword>
<feature type="transmembrane region" description="Helical" evidence="8">
    <location>
        <begin position="146"/>
        <end position="164"/>
    </location>
</feature>
<feature type="transmembrane region" description="Helical" evidence="8">
    <location>
        <begin position="304"/>
        <end position="324"/>
    </location>
</feature>
<evidence type="ECO:0000256" key="8">
    <source>
        <dbReference type="SAM" id="Phobius"/>
    </source>
</evidence>
<dbReference type="Pfam" id="PF13231">
    <property type="entry name" value="PMT_2"/>
    <property type="match status" value="1"/>
</dbReference>
<evidence type="ECO:0000313" key="10">
    <source>
        <dbReference type="EMBL" id="MBZ1350489.1"/>
    </source>
</evidence>
<feature type="transmembrane region" description="Helical" evidence="8">
    <location>
        <begin position="171"/>
        <end position="200"/>
    </location>
</feature>
<dbReference type="EMBL" id="JAHXRI010000006">
    <property type="protein sequence ID" value="MBZ1350489.1"/>
    <property type="molecule type" value="Genomic_DNA"/>
</dbReference>
<dbReference type="RefSeq" id="WP_259660865.1">
    <property type="nucleotide sequence ID" value="NZ_JAHXRI010000006.1"/>
</dbReference>
<evidence type="ECO:0000256" key="6">
    <source>
        <dbReference type="ARBA" id="ARBA00022989"/>
    </source>
</evidence>
<keyword evidence="2" id="KW-1003">Cell membrane</keyword>
<evidence type="ECO:0000256" key="3">
    <source>
        <dbReference type="ARBA" id="ARBA00022676"/>
    </source>
</evidence>
<sequence>MSVFNPIGSIKTFLSQLDATDAQQLRRVTLAYIALHAVFWFFIAMVSHTAPHKDSIEELFWLQHFDWGYPKFGPIGTWWVHLFVVVFGRAVWVTYLAGVVNVALMLIVVWRIALLIATPARALMAVVLTSLVIYHNVNGLQVSSNLMQLFPTALFLWAVLLAVRNQNWWRWALLGIAGAICLLTKYAVGIWFAVMGIWILLDSRMHNRRAMMGISIAMIAGALAMIPHIEWLIREDAPTLRYMQRQVGGQVNHLAEVFKFLGSQLGKLAPLLIALVVIQLQFKRDGAPAQSWKGSANTTTEERYVSFTAYGPMLVTCVLGAIWIDLNANWATAYFVVLGLWALRYVPRVDTSLALRRVVGVGLFLNILIAVSVGLYYGLVVDLTGRVARANYPAKQQGALLDEVWDAKTRGPLKVVIGETWVAGVTSVMSKDQPLVVPYGLYHQGPAVSPALIKKCGALIVIDAAEESRPLNDGMKSFLAQATKTGSINMYWNRFRDKNPIEIKWAIIEPESKGACR</sequence>